<sequence>MSEKSDSRPRDFLGYGRVKPKVDWPGNAGLAISFVVNLEEGAENAHEDGQPTNDKLGEFVSALPDGMRDLAMEQLHEYGLRAGVWRILDLFDRYSRTSTFYMCGRAVERSPQIAREIVERGHEPACHGYRWVCHALFKDYETEKAELQKANEVIERVTGERPLGFYSMWAPSLNTRRILQELGFVYDSNAYNDDLPYYDTSLPGGPMLIVPYALDSNDFKFIAGDPWGSPQAYFDYLRCAVEFLLDEGKRGEPKMLNIGLHLRIVGRPARLWALEKFMQYLQDLGDRVWVARRIDIARHWLATQPPRAGVADIPRT</sequence>
<dbReference type="EMBL" id="JBEWSZ010000015">
    <property type="protein sequence ID" value="MET2832926.1"/>
    <property type="molecule type" value="Genomic_DNA"/>
</dbReference>
<dbReference type="SUPFAM" id="SSF88713">
    <property type="entry name" value="Glycoside hydrolase/deacetylase"/>
    <property type="match status" value="1"/>
</dbReference>
<comment type="function">
    <text evidence="1">Is involved in generating a small heat-stable compound (Nod), an acylated oligomer of N-acetylglucosamine, that stimulates mitosis in various plant protoplasts.</text>
</comment>
<proteinExistence type="inferred from homology"/>
<feature type="domain" description="NodB homology" evidence="5">
    <location>
        <begin position="70"/>
        <end position="289"/>
    </location>
</feature>
<gene>
    <name evidence="6" type="ORF">ABVQ20_39100</name>
</gene>
<accession>A0ABV2DS74</accession>
<evidence type="ECO:0000256" key="1">
    <source>
        <dbReference type="ARBA" id="ARBA00003236"/>
    </source>
</evidence>
<dbReference type="RefSeq" id="WP_354465131.1">
    <property type="nucleotide sequence ID" value="NZ_JBEWSZ010000015.1"/>
</dbReference>
<comment type="caution">
    <text evidence="6">The sequence shown here is derived from an EMBL/GenBank/DDBJ whole genome shotgun (WGS) entry which is preliminary data.</text>
</comment>
<organism evidence="6 7">
    <name type="scientific">Mesorhizobium shangrilense</name>
    <dbReference type="NCBI Taxonomy" id="460060"/>
    <lineage>
        <taxon>Bacteria</taxon>
        <taxon>Pseudomonadati</taxon>
        <taxon>Pseudomonadota</taxon>
        <taxon>Alphaproteobacteria</taxon>
        <taxon>Hyphomicrobiales</taxon>
        <taxon>Phyllobacteriaceae</taxon>
        <taxon>Mesorhizobium</taxon>
    </lineage>
</organism>
<dbReference type="Pfam" id="PF01522">
    <property type="entry name" value="Polysacc_deac_1"/>
    <property type="match status" value="1"/>
</dbReference>
<protein>
    <recommendedName>
        <fullName evidence="3">Chitooligosaccharide deacetylase</fullName>
    </recommendedName>
    <alternativeName>
        <fullName evidence="4">Nodulation protein B</fullName>
    </alternativeName>
</protein>
<keyword evidence="7" id="KW-1185">Reference proteome</keyword>
<evidence type="ECO:0000259" key="5">
    <source>
        <dbReference type="PROSITE" id="PS51677"/>
    </source>
</evidence>
<comment type="similarity">
    <text evidence="2">Belongs to the polysaccharide deacetylase family.</text>
</comment>
<dbReference type="InterPro" id="IPR011330">
    <property type="entry name" value="Glyco_hydro/deAcase_b/a-brl"/>
</dbReference>
<dbReference type="InterPro" id="IPR002509">
    <property type="entry name" value="NODB_dom"/>
</dbReference>
<evidence type="ECO:0000256" key="2">
    <source>
        <dbReference type="ARBA" id="ARBA00010973"/>
    </source>
</evidence>
<dbReference type="Gene3D" id="3.20.20.370">
    <property type="entry name" value="Glycoside hydrolase/deacetylase"/>
    <property type="match status" value="1"/>
</dbReference>
<dbReference type="Proteomes" id="UP001548832">
    <property type="component" value="Unassembled WGS sequence"/>
</dbReference>
<dbReference type="PANTHER" id="PTHR43123:SF1">
    <property type="entry name" value="POLYSACCHARIDE DEACETYLASE-RELATED"/>
    <property type="match status" value="1"/>
</dbReference>
<reference evidence="6 7" key="1">
    <citation type="submission" date="2024-06" db="EMBL/GenBank/DDBJ databases">
        <authorList>
            <person name="Kim D.-U."/>
        </authorList>
    </citation>
    <scope>NUCLEOTIDE SEQUENCE [LARGE SCALE GENOMIC DNA]</scope>
    <source>
        <strain evidence="6 7">KACC15460</strain>
    </source>
</reference>
<evidence type="ECO:0000256" key="3">
    <source>
        <dbReference type="ARBA" id="ARBA00020071"/>
    </source>
</evidence>
<name>A0ABV2DS74_9HYPH</name>
<dbReference type="PANTHER" id="PTHR43123">
    <property type="entry name" value="POLYSACCHARIDE DEACETYLASE-RELATED"/>
    <property type="match status" value="1"/>
</dbReference>
<evidence type="ECO:0000313" key="6">
    <source>
        <dbReference type="EMBL" id="MET2832926.1"/>
    </source>
</evidence>
<evidence type="ECO:0000313" key="7">
    <source>
        <dbReference type="Proteomes" id="UP001548832"/>
    </source>
</evidence>
<dbReference type="PROSITE" id="PS51677">
    <property type="entry name" value="NODB"/>
    <property type="match status" value="1"/>
</dbReference>
<evidence type="ECO:0000256" key="4">
    <source>
        <dbReference type="ARBA" id="ARBA00032976"/>
    </source>
</evidence>